<evidence type="ECO:0000256" key="13">
    <source>
        <dbReference type="PROSITE-ProRule" id="PRU00409"/>
    </source>
</evidence>
<evidence type="ECO:0000256" key="6">
    <source>
        <dbReference type="ARBA" id="ARBA00022741"/>
    </source>
</evidence>
<dbReference type="Gene3D" id="3.90.600.10">
    <property type="entry name" value="Phosphoribosylglycinamide synthetase, C-terminal domain"/>
    <property type="match status" value="1"/>
</dbReference>
<dbReference type="SUPFAM" id="SSF56059">
    <property type="entry name" value="Glutathione synthetase ATP-binding domain-like"/>
    <property type="match status" value="1"/>
</dbReference>
<keyword evidence="5 12" id="KW-0436">Ligase</keyword>
<dbReference type="Gene3D" id="3.30.470.20">
    <property type="entry name" value="ATP-grasp fold, B domain"/>
    <property type="match status" value="1"/>
</dbReference>
<keyword evidence="7 12" id="KW-0658">Purine biosynthesis</keyword>
<comment type="cofactor">
    <cofactor evidence="1">
        <name>Mn(2+)</name>
        <dbReference type="ChEBI" id="CHEBI:29035"/>
    </cofactor>
</comment>
<accession>A0A271J3C3</accession>
<feature type="domain" description="ATP-grasp" evidence="14">
    <location>
        <begin position="107"/>
        <end position="316"/>
    </location>
</feature>
<dbReference type="SUPFAM" id="SSF52440">
    <property type="entry name" value="PreATP-grasp domain"/>
    <property type="match status" value="1"/>
</dbReference>
<evidence type="ECO:0000256" key="8">
    <source>
        <dbReference type="ARBA" id="ARBA00022840"/>
    </source>
</evidence>
<evidence type="ECO:0000256" key="4">
    <source>
        <dbReference type="ARBA" id="ARBA00013255"/>
    </source>
</evidence>
<comment type="catalytic activity">
    <reaction evidence="12">
        <text>5-phospho-beta-D-ribosylamine + glycine + ATP = N(1)-(5-phospho-beta-D-ribosyl)glycinamide + ADP + phosphate + H(+)</text>
        <dbReference type="Rhea" id="RHEA:17453"/>
        <dbReference type="ChEBI" id="CHEBI:15378"/>
        <dbReference type="ChEBI" id="CHEBI:30616"/>
        <dbReference type="ChEBI" id="CHEBI:43474"/>
        <dbReference type="ChEBI" id="CHEBI:57305"/>
        <dbReference type="ChEBI" id="CHEBI:58681"/>
        <dbReference type="ChEBI" id="CHEBI:143788"/>
        <dbReference type="ChEBI" id="CHEBI:456216"/>
        <dbReference type="EC" id="6.3.4.13"/>
    </reaction>
</comment>
<evidence type="ECO:0000259" key="14">
    <source>
        <dbReference type="PROSITE" id="PS50975"/>
    </source>
</evidence>
<dbReference type="GO" id="GO:0005524">
    <property type="term" value="F:ATP binding"/>
    <property type="evidence" value="ECO:0007669"/>
    <property type="project" value="UniProtKB-UniRule"/>
</dbReference>
<dbReference type="PANTHER" id="PTHR43472:SF1">
    <property type="entry name" value="PHOSPHORIBOSYLAMINE--GLYCINE LIGASE, CHLOROPLASTIC"/>
    <property type="match status" value="1"/>
</dbReference>
<dbReference type="InterPro" id="IPR020559">
    <property type="entry name" value="PRibGlycinamide_synth_CS"/>
</dbReference>
<keyword evidence="6 13" id="KW-0547">Nucleotide-binding</keyword>
<dbReference type="HAMAP" id="MF_00138">
    <property type="entry name" value="GARS"/>
    <property type="match status" value="1"/>
</dbReference>
<comment type="caution">
    <text evidence="15">The sequence shown here is derived from an EMBL/GenBank/DDBJ whole genome shotgun (WGS) entry which is preliminary data.</text>
</comment>
<dbReference type="SMART" id="SM01210">
    <property type="entry name" value="GARS_C"/>
    <property type="match status" value="1"/>
</dbReference>
<evidence type="ECO:0000313" key="15">
    <source>
        <dbReference type="EMBL" id="PAP77544.1"/>
    </source>
</evidence>
<dbReference type="InterPro" id="IPR011054">
    <property type="entry name" value="Rudment_hybrid_motif"/>
</dbReference>
<evidence type="ECO:0000256" key="7">
    <source>
        <dbReference type="ARBA" id="ARBA00022755"/>
    </source>
</evidence>
<evidence type="ECO:0000256" key="12">
    <source>
        <dbReference type="HAMAP-Rule" id="MF_00138"/>
    </source>
</evidence>
<dbReference type="Proteomes" id="UP000216339">
    <property type="component" value="Unassembled WGS sequence"/>
</dbReference>
<dbReference type="RefSeq" id="WP_095511211.1">
    <property type="nucleotide sequence ID" value="NZ_MQWD01000001.1"/>
</dbReference>
<dbReference type="PANTHER" id="PTHR43472">
    <property type="entry name" value="PHOSPHORIBOSYLAMINE--GLYCINE LIGASE"/>
    <property type="match status" value="1"/>
</dbReference>
<comment type="cofactor">
    <cofactor evidence="2">
        <name>Mg(2+)</name>
        <dbReference type="ChEBI" id="CHEBI:18420"/>
    </cofactor>
</comment>
<gene>
    <name evidence="12" type="primary">purD</name>
    <name evidence="15" type="ORF">BSZ37_14390</name>
</gene>
<dbReference type="GO" id="GO:0006189">
    <property type="term" value="P:'de novo' IMP biosynthetic process"/>
    <property type="evidence" value="ECO:0007669"/>
    <property type="project" value="UniProtKB-UniRule"/>
</dbReference>
<name>A0A271J3C3_9BACT</name>
<dbReference type="NCBIfam" id="TIGR00877">
    <property type="entry name" value="purD"/>
    <property type="match status" value="1"/>
</dbReference>
<sequence>MTVLVVGSGGREHALVHALARSPRRPDLLCAPGNPGTAAHAENVAVAADDVDGLVDLAREREVGLVVVGPEVPLVAGLADRLVEAGIAVVGPSRAAARLEGSKAFAKDVMARHGVPTAASRTFGLGELEEARSYVEDQPLPIVLKADGLAAGKGVVVAETREAARDALADMLDGGAFGAAGSTVVIEDFLHGEEASLFVLTDGEGYVLLQAAQDHKRIGEGDTGPNTGGMGAYAPAPVVTEAVRQRAEAEVVRPILDGMRADGTPYRGVLYVGLMIDPSGAPSVVEFNCRFGDPEAQVLLPLLDSDPLDLFEAVASGGVADLAVEVSGDAAACVVLASEGYPGSYDKGRLIRGIDRAAPHATVYHAGTARTAEGNVVTNGGRVLGITGRGATLQDALDAAYAGADEVTFEGKTLRRDIGQKGLRRLADS</sequence>
<dbReference type="GO" id="GO:0046872">
    <property type="term" value="F:metal ion binding"/>
    <property type="evidence" value="ECO:0007669"/>
    <property type="project" value="InterPro"/>
</dbReference>
<dbReference type="Pfam" id="PF02844">
    <property type="entry name" value="GARS_N"/>
    <property type="match status" value="1"/>
</dbReference>
<dbReference type="Pfam" id="PF01071">
    <property type="entry name" value="GARS_A"/>
    <property type="match status" value="1"/>
</dbReference>
<dbReference type="Gene3D" id="3.40.50.20">
    <property type="match status" value="1"/>
</dbReference>
<evidence type="ECO:0000256" key="2">
    <source>
        <dbReference type="ARBA" id="ARBA00001946"/>
    </source>
</evidence>
<comment type="similarity">
    <text evidence="9 12">Belongs to the GARS family.</text>
</comment>
<dbReference type="InterPro" id="IPR020561">
    <property type="entry name" value="PRibGlycinamid_synth_ATP-grasp"/>
</dbReference>
<evidence type="ECO:0000256" key="5">
    <source>
        <dbReference type="ARBA" id="ARBA00022598"/>
    </source>
</evidence>
<dbReference type="InterPro" id="IPR013815">
    <property type="entry name" value="ATP_grasp_subdomain_1"/>
</dbReference>
<dbReference type="GO" id="GO:0009113">
    <property type="term" value="P:purine nucleobase biosynthetic process"/>
    <property type="evidence" value="ECO:0007669"/>
    <property type="project" value="InterPro"/>
</dbReference>
<reference evidence="15 16" key="1">
    <citation type="submission" date="2016-11" db="EMBL/GenBank/DDBJ databases">
        <title>Study of marine rhodopsin-containing bacteria.</title>
        <authorList>
            <person name="Yoshizawa S."/>
            <person name="Kumagai Y."/>
            <person name="Kogure K."/>
        </authorList>
    </citation>
    <scope>NUCLEOTIDE SEQUENCE [LARGE SCALE GENOMIC DNA]</scope>
    <source>
        <strain evidence="15 16">SAORIC-28</strain>
    </source>
</reference>
<dbReference type="Pfam" id="PF02843">
    <property type="entry name" value="GARS_C"/>
    <property type="match status" value="1"/>
</dbReference>
<evidence type="ECO:0000256" key="9">
    <source>
        <dbReference type="ARBA" id="ARBA00038345"/>
    </source>
</evidence>
<keyword evidence="16" id="KW-1185">Reference proteome</keyword>
<dbReference type="UniPathway" id="UPA00074">
    <property type="reaction ID" value="UER00125"/>
</dbReference>
<dbReference type="PROSITE" id="PS50975">
    <property type="entry name" value="ATP_GRASP"/>
    <property type="match status" value="1"/>
</dbReference>
<dbReference type="InterPro" id="IPR020560">
    <property type="entry name" value="PRibGlycinamide_synth_C-dom"/>
</dbReference>
<evidence type="ECO:0000256" key="3">
    <source>
        <dbReference type="ARBA" id="ARBA00005174"/>
    </source>
</evidence>
<evidence type="ECO:0000256" key="1">
    <source>
        <dbReference type="ARBA" id="ARBA00001936"/>
    </source>
</evidence>
<dbReference type="FunFam" id="3.90.600.10:FF:000001">
    <property type="entry name" value="Trifunctional purine biosynthetic protein adenosine-3"/>
    <property type="match status" value="1"/>
</dbReference>
<organism evidence="15 16">
    <name type="scientific">Rubrivirga marina</name>
    <dbReference type="NCBI Taxonomy" id="1196024"/>
    <lineage>
        <taxon>Bacteria</taxon>
        <taxon>Pseudomonadati</taxon>
        <taxon>Rhodothermota</taxon>
        <taxon>Rhodothermia</taxon>
        <taxon>Rhodothermales</taxon>
        <taxon>Rubricoccaceae</taxon>
        <taxon>Rubrivirga</taxon>
    </lineage>
</organism>
<protein>
    <recommendedName>
        <fullName evidence="4 12">Phosphoribosylamine--glycine ligase</fullName>
        <ecNumber evidence="4 12">6.3.4.13</ecNumber>
    </recommendedName>
    <alternativeName>
        <fullName evidence="12">GARS</fullName>
    </alternativeName>
    <alternativeName>
        <fullName evidence="10 12">Glycinamide ribonucleotide synthetase</fullName>
    </alternativeName>
    <alternativeName>
        <fullName evidence="11 12">Phosphoribosylglycinamide synthetase</fullName>
    </alternativeName>
</protein>
<evidence type="ECO:0000256" key="10">
    <source>
        <dbReference type="ARBA" id="ARBA00042242"/>
    </source>
</evidence>
<dbReference type="EMBL" id="MQWD01000001">
    <property type="protein sequence ID" value="PAP77544.1"/>
    <property type="molecule type" value="Genomic_DNA"/>
</dbReference>
<dbReference type="InterPro" id="IPR016185">
    <property type="entry name" value="PreATP-grasp_dom_sf"/>
</dbReference>
<dbReference type="InterPro" id="IPR037123">
    <property type="entry name" value="PRibGlycinamide_synth_C_sf"/>
</dbReference>
<dbReference type="SUPFAM" id="SSF51246">
    <property type="entry name" value="Rudiment single hybrid motif"/>
    <property type="match status" value="1"/>
</dbReference>
<dbReference type="GO" id="GO:0004637">
    <property type="term" value="F:phosphoribosylamine-glycine ligase activity"/>
    <property type="evidence" value="ECO:0007669"/>
    <property type="project" value="UniProtKB-UniRule"/>
</dbReference>
<keyword evidence="8 13" id="KW-0067">ATP-binding</keyword>
<proteinExistence type="inferred from homology"/>
<dbReference type="InterPro" id="IPR020562">
    <property type="entry name" value="PRibGlycinamide_synth_N"/>
</dbReference>
<dbReference type="InterPro" id="IPR011761">
    <property type="entry name" value="ATP-grasp"/>
</dbReference>
<dbReference type="InterPro" id="IPR000115">
    <property type="entry name" value="PRibGlycinamide_synth"/>
</dbReference>
<dbReference type="PROSITE" id="PS00184">
    <property type="entry name" value="GARS"/>
    <property type="match status" value="1"/>
</dbReference>
<evidence type="ECO:0000256" key="11">
    <source>
        <dbReference type="ARBA" id="ARBA00042864"/>
    </source>
</evidence>
<comment type="pathway">
    <text evidence="3 12">Purine metabolism; IMP biosynthesis via de novo pathway; N(1)-(5-phospho-D-ribosyl)glycinamide from 5-phospho-alpha-D-ribose 1-diphosphate: step 2/2.</text>
</comment>
<dbReference type="EC" id="6.3.4.13" evidence="4 12"/>
<dbReference type="Gene3D" id="3.30.1490.20">
    <property type="entry name" value="ATP-grasp fold, A domain"/>
    <property type="match status" value="1"/>
</dbReference>
<evidence type="ECO:0000313" key="16">
    <source>
        <dbReference type="Proteomes" id="UP000216339"/>
    </source>
</evidence>
<dbReference type="SMART" id="SM01209">
    <property type="entry name" value="GARS_A"/>
    <property type="match status" value="1"/>
</dbReference>
<dbReference type="OrthoDB" id="9807240at2"/>
<dbReference type="AlphaFoldDB" id="A0A271J3C3"/>